<name>A0A1Q2M661_9GAMM</name>
<feature type="domain" description="GIY-YIG" evidence="2">
    <location>
        <begin position="2"/>
        <end position="79"/>
    </location>
</feature>
<dbReference type="STRING" id="260552.Mag101_11380"/>
<dbReference type="AlphaFoldDB" id="A0A1Q2M661"/>
<accession>A0A1Q2M661</accession>
<dbReference type="Pfam" id="PF01541">
    <property type="entry name" value="GIY-YIG"/>
    <property type="match status" value="1"/>
</dbReference>
<evidence type="ECO:0000313" key="3">
    <source>
        <dbReference type="EMBL" id="AQQ68171.1"/>
    </source>
</evidence>
<dbReference type="Proteomes" id="UP000188219">
    <property type="component" value="Chromosome"/>
</dbReference>
<dbReference type="OrthoDB" id="9797095at2"/>
<dbReference type="EMBL" id="CP019650">
    <property type="protein sequence ID" value="AQQ68171.1"/>
    <property type="molecule type" value="Genomic_DNA"/>
</dbReference>
<keyword evidence="4" id="KW-1185">Reference proteome</keyword>
<dbReference type="PROSITE" id="PS50164">
    <property type="entry name" value="GIY_YIG"/>
    <property type="match status" value="1"/>
</dbReference>
<organism evidence="3 4">
    <name type="scientific">Microbulbifer agarilyticus</name>
    <dbReference type="NCBI Taxonomy" id="260552"/>
    <lineage>
        <taxon>Bacteria</taxon>
        <taxon>Pseudomonadati</taxon>
        <taxon>Pseudomonadota</taxon>
        <taxon>Gammaproteobacteria</taxon>
        <taxon>Cellvibrionales</taxon>
        <taxon>Microbulbiferaceae</taxon>
        <taxon>Microbulbifer</taxon>
    </lineage>
</organism>
<dbReference type="InterPro" id="IPR035901">
    <property type="entry name" value="GIY-YIG_endonuc_sf"/>
</dbReference>
<reference evidence="3" key="1">
    <citation type="submission" date="2017-02" db="EMBL/GenBank/DDBJ databases">
        <title>Genome of Microbulbifer agarilyticus GP101.</title>
        <authorList>
            <person name="Jung J."/>
            <person name="Bae S.S."/>
            <person name="Baek K."/>
        </authorList>
    </citation>
    <scope>NUCLEOTIDE SEQUENCE [LARGE SCALE GENOMIC DNA]</scope>
    <source>
        <strain evidence="3">GP101</strain>
    </source>
</reference>
<dbReference type="Gene3D" id="3.40.1440.10">
    <property type="entry name" value="GIY-YIG endonuclease"/>
    <property type="match status" value="1"/>
</dbReference>
<gene>
    <name evidence="3" type="ORF">Mag101_11380</name>
</gene>
<evidence type="ECO:0000259" key="2">
    <source>
        <dbReference type="PROSITE" id="PS50164"/>
    </source>
</evidence>
<dbReference type="PANTHER" id="PTHR34477">
    <property type="entry name" value="UPF0213 PROTEIN YHBQ"/>
    <property type="match status" value="1"/>
</dbReference>
<protein>
    <recommendedName>
        <fullName evidence="2">GIY-YIG domain-containing protein</fullName>
    </recommendedName>
</protein>
<sequence length="103" mass="11846">MSGWFVYLIRTNRDTLYTGVTRDVERRFEEHSSGGPKAAKALRGRGPLSLEFQCAMRSKSDALKLEVEIKRWPKSRKEQLIRRGPPFLAEYLGKDYQGVAQVD</sequence>
<comment type="similarity">
    <text evidence="1">Belongs to the UPF0213 family.</text>
</comment>
<proteinExistence type="inferred from homology"/>
<dbReference type="CDD" id="cd10456">
    <property type="entry name" value="GIY-YIG_UPF0213"/>
    <property type="match status" value="1"/>
</dbReference>
<dbReference type="InterPro" id="IPR000305">
    <property type="entry name" value="GIY-YIG_endonuc"/>
</dbReference>
<evidence type="ECO:0000256" key="1">
    <source>
        <dbReference type="ARBA" id="ARBA00007435"/>
    </source>
</evidence>
<dbReference type="InterPro" id="IPR050190">
    <property type="entry name" value="UPF0213_domain"/>
</dbReference>
<dbReference type="RefSeq" id="WP_077404917.1">
    <property type="nucleotide sequence ID" value="NZ_CP019650.1"/>
</dbReference>
<dbReference type="PANTHER" id="PTHR34477:SF1">
    <property type="entry name" value="UPF0213 PROTEIN YHBQ"/>
    <property type="match status" value="1"/>
</dbReference>
<evidence type="ECO:0000313" key="4">
    <source>
        <dbReference type="Proteomes" id="UP000188219"/>
    </source>
</evidence>
<dbReference type="KEGG" id="maga:Mag101_11380"/>
<dbReference type="SUPFAM" id="SSF82771">
    <property type="entry name" value="GIY-YIG endonuclease"/>
    <property type="match status" value="1"/>
</dbReference>